<dbReference type="GO" id="GO:0005886">
    <property type="term" value="C:plasma membrane"/>
    <property type="evidence" value="ECO:0007669"/>
    <property type="project" value="UniProtKB-SubCell"/>
</dbReference>
<keyword evidence="12" id="KW-0282">Flagellum</keyword>
<protein>
    <recommendedName>
        <fullName evidence="3">Flagellar FliJ protein</fullName>
    </recommendedName>
</protein>
<accession>A5D0F2</accession>
<keyword evidence="4" id="KW-0813">Transport</keyword>
<keyword evidence="9" id="KW-0472">Membrane</keyword>
<dbReference type="KEGG" id="pth:PTH_2084"/>
<dbReference type="GO" id="GO:0006935">
    <property type="term" value="P:chemotaxis"/>
    <property type="evidence" value="ECO:0007669"/>
    <property type="project" value="UniProtKB-KW"/>
</dbReference>
<keyword evidence="6" id="KW-0145">Chemotaxis</keyword>
<organism evidence="12 13">
    <name type="scientific">Pelotomaculum thermopropionicum (strain DSM 13744 / JCM 10971 / SI)</name>
    <dbReference type="NCBI Taxonomy" id="370438"/>
    <lineage>
        <taxon>Bacteria</taxon>
        <taxon>Bacillati</taxon>
        <taxon>Bacillota</taxon>
        <taxon>Clostridia</taxon>
        <taxon>Eubacteriales</taxon>
        <taxon>Desulfotomaculaceae</taxon>
        <taxon>Pelotomaculum</taxon>
    </lineage>
</organism>
<dbReference type="GO" id="GO:0015031">
    <property type="term" value="P:protein transport"/>
    <property type="evidence" value="ECO:0007669"/>
    <property type="project" value="UniProtKB-KW"/>
</dbReference>
<dbReference type="GO" id="GO:0009288">
    <property type="term" value="C:bacterial-type flagellum"/>
    <property type="evidence" value="ECO:0007669"/>
    <property type="project" value="InterPro"/>
</dbReference>
<feature type="coiled-coil region" evidence="11">
    <location>
        <begin position="12"/>
        <end position="50"/>
    </location>
</feature>
<keyword evidence="7" id="KW-1005">Bacterial flagellum biogenesis</keyword>
<gene>
    <name evidence="12" type="primary">FliJ</name>
    <name evidence="12" type="ordered locus">PTH_2084</name>
</gene>
<keyword evidence="12" id="KW-0969">Cilium</keyword>
<sequence>MARFHFRLEPVLQHRAAREEAAEQALAQARREYNRRLALLEDTRQRLEAASFAAARENMDVFEEMHLHFYRMSLKGRMAVQEKSVKTAGHTVEKRRSEVIKARQERQVMEKLKERQLQNFNHEMAVKEQKEMDELAGNAYRHRGGVMV</sequence>
<evidence type="ECO:0000256" key="9">
    <source>
        <dbReference type="ARBA" id="ARBA00023136"/>
    </source>
</evidence>
<dbReference type="InterPro" id="IPR053716">
    <property type="entry name" value="Flag_assembly_chemotaxis_eff"/>
</dbReference>
<proteinExistence type="inferred from homology"/>
<dbReference type="GO" id="GO:0071973">
    <property type="term" value="P:bacterial-type flagellum-dependent cell motility"/>
    <property type="evidence" value="ECO:0007669"/>
    <property type="project" value="InterPro"/>
</dbReference>
<evidence type="ECO:0000256" key="7">
    <source>
        <dbReference type="ARBA" id="ARBA00022795"/>
    </source>
</evidence>
<dbReference type="HOGENOM" id="CLU_139638_5_0_9"/>
<dbReference type="AlphaFoldDB" id="A5D0F2"/>
<evidence type="ECO:0000256" key="6">
    <source>
        <dbReference type="ARBA" id="ARBA00022500"/>
    </source>
</evidence>
<evidence type="ECO:0000256" key="11">
    <source>
        <dbReference type="SAM" id="Coils"/>
    </source>
</evidence>
<evidence type="ECO:0000256" key="3">
    <source>
        <dbReference type="ARBA" id="ARBA00020392"/>
    </source>
</evidence>
<evidence type="ECO:0000256" key="8">
    <source>
        <dbReference type="ARBA" id="ARBA00022927"/>
    </source>
</evidence>
<reference evidence="13" key="1">
    <citation type="journal article" date="2008" name="Genome Res.">
        <title>The genome of Pelotomaculum thermopropionicum reveals niche-associated evolution in anaerobic microbiota.</title>
        <authorList>
            <person name="Kosaka T."/>
            <person name="Kato S."/>
            <person name="Shimoyama T."/>
            <person name="Ishii S."/>
            <person name="Abe T."/>
            <person name="Watanabe K."/>
        </authorList>
    </citation>
    <scope>NUCLEOTIDE SEQUENCE [LARGE SCALE GENOMIC DNA]</scope>
    <source>
        <strain evidence="13">DSM 13744 / JCM 10971 / SI</strain>
    </source>
</reference>
<dbReference type="STRING" id="370438.PTH_2084"/>
<evidence type="ECO:0000256" key="1">
    <source>
        <dbReference type="ARBA" id="ARBA00004413"/>
    </source>
</evidence>
<dbReference type="Proteomes" id="UP000006556">
    <property type="component" value="Chromosome"/>
</dbReference>
<keyword evidence="13" id="KW-1185">Reference proteome</keyword>
<dbReference type="GO" id="GO:0044781">
    <property type="term" value="P:bacterial-type flagellum organization"/>
    <property type="evidence" value="ECO:0007669"/>
    <property type="project" value="UniProtKB-KW"/>
</dbReference>
<comment type="similarity">
    <text evidence="2">Belongs to the FliJ family.</text>
</comment>
<name>A5D0F2_PELTS</name>
<keyword evidence="11" id="KW-0175">Coiled coil</keyword>
<dbReference type="Pfam" id="PF02050">
    <property type="entry name" value="FliJ"/>
    <property type="match status" value="1"/>
</dbReference>
<evidence type="ECO:0000256" key="5">
    <source>
        <dbReference type="ARBA" id="ARBA00022475"/>
    </source>
</evidence>
<dbReference type="NCBIfam" id="TIGR02473">
    <property type="entry name" value="flagell_FliJ"/>
    <property type="match status" value="1"/>
</dbReference>
<evidence type="ECO:0000256" key="10">
    <source>
        <dbReference type="ARBA" id="ARBA00023225"/>
    </source>
</evidence>
<keyword evidence="10" id="KW-1006">Bacterial flagellum protein export</keyword>
<evidence type="ECO:0000313" key="13">
    <source>
        <dbReference type="Proteomes" id="UP000006556"/>
    </source>
</evidence>
<dbReference type="InterPro" id="IPR012823">
    <property type="entry name" value="Flagell_FliJ"/>
</dbReference>
<keyword evidence="12" id="KW-0966">Cell projection</keyword>
<keyword evidence="5" id="KW-1003">Cell membrane</keyword>
<dbReference type="EMBL" id="AP009389">
    <property type="protein sequence ID" value="BAF60265.1"/>
    <property type="molecule type" value="Genomic_DNA"/>
</dbReference>
<dbReference type="Gene3D" id="1.10.287.1700">
    <property type="match status" value="1"/>
</dbReference>
<dbReference type="eggNOG" id="COG2882">
    <property type="taxonomic scope" value="Bacteria"/>
</dbReference>
<keyword evidence="8" id="KW-0653">Protein transport</keyword>
<evidence type="ECO:0000256" key="4">
    <source>
        <dbReference type="ARBA" id="ARBA00022448"/>
    </source>
</evidence>
<evidence type="ECO:0000256" key="2">
    <source>
        <dbReference type="ARBA" id="ARBA00010004"/>
    </source>
</evidence>
<evidence type="ECO:0000313" key="12">
    <source>
        <dbReference type="EMBL" id="BAF60265.1"/>
    </source>
</evidence>
<comment type="subcellular location">
    <subcellularLocation>
        <location evidence="1">Cell membrane</location>
        <topology evidence="1">Peripheral membrane protein</topology>
        <orientation evidence="1">Cytoplasmic side</orientation>
    </subcellularLocation>
</comment>